<organism evidence="2 3">
    <name type="scientific">Apophysomyces ossiformis</name>
    <dbReference type="NCBI Taxonomy" id="679940"/>
    <lineage>
        <taxon>Eukaryota</taxon>
        <taxon>Fungi</taxon>
        <taxon>Fungi incertae sedis</taxon>
        <taxon>Mucoromycota</taxon>
        <taxon>Mucoromycotina</taxon>
        <taxon>Mucoromycetes</taxon>
        <taxon>Mucorales</taxon>
        <taxon>Mucorineae</taxon>
        <taxon>Mucoraceae</taxon>
        <taxon>Apophysomyces</taxon>
    </lineage>
</organism>
<proteinExistence type="predicted"/>
<sequence>MACSKNDAQYKADGVAYLKKSQVEVLLLEVSGAYDGNDKPRQVFNHIKGAFGATAMLRAILSKYCYADPKLLPKVQVLFVHARKQHIRIWSMKTKESGEVCFFERVAKAFMPVDMGDAANIVEVASFFWLLGDLLEHAVAAVEQLRLSHNEYLIQNSSGAEAAKRRRLDSLIKAQPPKPTKVSSYANTGDLDPISSPLGGSPAFEY</sequence>
<reference evidence="2" key="1">
    <citation type="submission" date="2020-01" db="EMBL/GenBank/DDBJ databases">
        <title>Genome Sequencing of Three Apophysomyces-Like Fungal Strains Confirms a Novel Fungal Genus in the Mucoromycota with divergent Burkholderia-like Endosymbiotic Bacteria.</title>
        <authorList>
            <person name="Stajich J.E."/>
            <person name="Macias A.M."/>
            <person name="Carter-House D."/>
            <person name="Lovett B."/>
            <person name="Kasson L.R."/>
            <person name="Berry K."/>
            <person name="Grigoriev I."/>
            <person name="Chang Y."/>
            <person name="Spatafora J."/>
            <person name="Kasson M.T."/>
        </authorList>
    </citation>
    <scope>NUCLEOTIDE SEQUENCE</scope>
    <source>
        <strain evidence="2">NRRL A-21654</strain>
    </source>
</reference>
<gene>
    <name evidence="2" type="ORF">EC973_002113</name>
</gene>
<accession>A0A8H7BP33</accession>
<dbReference type="OrthoDB" id="2271449at2759"/>
<dbReference type="AlphaFoldDB" id="A0A8H7BP33"/>
<keyword evidence="3" id="KW-1185">Reference proteome</keyword>
<protein>
    <submittedName>
        <fullName evidence="2">Uncharacterized protein</fullName>
    </submittedName>
</protein>
<dbReference type="EMBL" id="JABAYA010000156">
    <property type="protein sequence ID" value="KAF7723316.1"/>
    <property type="molecule type" value="Genomic_DNA"/>
</dbReference>
<comment type="caution">
    <text evidence="2">The sequence shown here is derived from an EMBL/GenBank/DDBJ whole genome shotgun (WGS) entry which is preliminary data.</text>
</comment>
<feature type="region of interest" description="Disordered" evidence="1">
    <location>
        <begin position="175"/>
        <end position="206"/>
    </location>
</feature>
<evidence type="ECO:0000256" key="1">
    <source>
        <dbReference type="SAM" id="MobiDB-lite"/>
    </source>
</evidence>
<dbReference type="Proteomes" id="UP000605846">
    <property type="component" value="Unassembled WGS sequence"/>
</dbReference>
<name>A0A8H7BP33_9FUNG</name>
<evidence type="ECO:0000313" key="2">
    <source>
        <dbReference type="EMBL" id="KAF7723316.1"/>
    </source>
</evidence>
<evidence type="ECO:0000313" key="3">
    <source>
        <dbReference type="Proteomes" id="UP000605846"/>
    </source>
</evidence>